<keyword evidence="6" id="KW-0418">Kinase</keyword>
<dbReference type="PROSITE" id="PS50112">
    <property type="entry name" value="PAS"/>
    <property type="match status" value="1"/>
</dbReference>
<dbReference type="GO" id="GO:0016301">
    <property type="term" value="F:kinase activity"/>
    <property type="evidence" value="ECO:0007669"/>
    <property type="project" value="UniProtKB-KW"/>
</dbReference>
<keyword evidence="6" id="KW-0808">Transferase</keyword>
<dbReference type="SUPFAM" id="SSF55874">
    <property type="entry name" value="ATPase domain of HSP90 chaperone/DNA topoisomerase II/histidine kinase"/>
    <property type="match status" value="1"/>
</dbReference>
<dbReference type="InterPro" id="IPR013767">
    <property type="entry name" value="PAS_fold"/>
</dbReference>
<dbReference type="Pfam" id="PF02518">
    <property type="entry name" value="HATPase_c"/>
    <property type="match status" value="1"/>
</dbReference>
<evidence type="ECO:0000313" key="6">
    <source>
        <dbReference type="EMBL" id="UOG73336.1"/>
    </source>
</evidence>
<comment type="catalytic activity">
    <reaction evidence="1">
        <text>ATP + protein L-histidine = ADP + protein N-phospho-L-histidine.</text>
        <dbReference type="EC" id="2.7.13.3"/>
    </reaction>
</comment>
<dbReference type="InterPro" id="IPR036890">
    <property type="entry name" value="HATPase_C_sf"/>
</dbReference>
<dbReference type="EC" id="2.7.13.3" evidence="2"/>
<dbReference type="PROSITE" id="PS50109">
    <property type="entry name" value="HIS_KIN"/>
    <property type="match status" value="1"/>
</dbReference>
<reference evidence="6 7" key="1">
    <citation type="submission" date="2022-03" db="EMBL/GenBank/DDBJ databases">
        <title>Hymenobactersp. isolated from the air.</title>
        <authorList>
            <person name="Won M."/>
            <person name="Kwon S.-W."/>
        </authorList>
    </citation>
    <scope>NUCLEOTIDE SEQUENCE [LARGE SCALE GENOMIC DNA]</scope>
    <source>
        <strain evidence="6 7">KACC 21982</strain>
    </source>
</reference>
<dbReference type="SUPFAM" id="SSF55785">
    <property type="entry name" value="PYP-like sensor domain (PAS domain)"/>
    <property type="match status" value="1"/>
</dbReference>
<evidence type="ECO:0000259" key="4">
    <source>
        <dbReference type="PROSITE" id="PS50109"/>
    </source>
</evidence>
<evidence type="ECO:0000256" key="1">
    <source>
        <dbReference type="ARBA" id="ARBA00000085"/>
    </source>
</evidence>
<dbReference type="RefSeq" id="WP_243795594.1">
    <property type="nucleotide sequence ID" value="NZ_CP094669.1"/>
</dbReference>
<keyword evidence="7" id="KW-1185">Reference proteome</keyword>
<gene>
    <name evidence="6" type="ORF">MTX78_14515</name>
</gene>
<keyword evidence="3" id="KW-0597">Phosphoprotein</keyword>
<evidence type="ECO:0000256" key="3">
    <source>
        <dbReference type="ARBA" id="ARBA00022553"/>
    </source>
</evidence>
<accession>A0ABY4CT90</accession>
<dbReference type="SMART" id="SM00387">
    <property type="entry name" value="HATPase_c"/>
    <property type="match status" value="1"/>
</dbReference>
<dbReference type="InterPro" id="IPR003594">
    <property type="entry name" value="HATPase_dom"/>
</dbReference>
<dbReference type="PRINTS" id="PR00344">
    <property type="entry name" value="BCTRLSENSOR"/>
</dbReference>
<feature type="domain" description="Histidine kinase" evidence="4">
    <location>
        <begin position="164"/>
        <end position="383"/>
    </location>
</feature>
<dbReference type="InterPro" id="IPR005467">
    <property type="entry name" value="His_kinase_dom"/>
</dbReference>
<dbReference type="EMBL" id="CP094669">
    <property type="protein sequence ID" value="UOG73336.1"/>
    <property type="molecule type" value="Genomic_DNA"/>
</dbReference>
<dbReference type="PANTHER" id="PTHR43547:SF2">
    <property type="entry name" value="HYBRID SIGNAL TRANSDUCTION HISTIDINE KINASE C"/>
    <property type="match status" value="1"/>
</dbReference>
<dbReference type="Pfam" id="PF00989">
    <property type="entry name" value="PAS"/>
    <property type="match status" value="1"/>
</dbReference>
<dbReference type="PANTHER" id="PTHR43547">
    <property type="entry name" value="TWO-COMPONENT HISTIDINE KINASE"/>
    <property type="match status" value="1"/>
</dbReference>
<organism evidence="6 7">
    <name type="scientific">Hymenobacter tibetensis</name>
    <dbReference type="NCBI Taxonomy" id="497967"/>
    <lineage>
        <taxon>Bacteria</taxon>
        <taxon>Pseudomonadati</taxon>
        <taxon>Bacteroidota</taxon>
        <taxon>Cytophagia</taxon>
        <taxon>Cytophagales</taxon>
        <taxon>Hymenobacteraceae</taxon>
        <taxon>Hymenobacter</taxon>
    </lineage>
</organism>
<evidence type="ECO:0000256" key="2">
    <source>
        <dbReference type="ARBA" id="ARBA00012438"/>
    </source>
</evidence>
<dbReference type="InterPro" id="IPR035965">
    <property type="entry name" value="PAS-like_dom_sf"/>
</dbReference>
<sequence>MKEIKSETERKGLSFVHIIVNFMSDFAALYWEQAEASPQVHFVYDVAAARVLFVNAAYETVLGGHREAVNAELPALLDRLHPDDRAYLVQYWQVLVRGQVTDEVEVRFLRPGQPEQTFCLTPYCSVNGAGSVLICGALRDISAAKSYQRNADAFNARKNAALEILSHDLGGSFAMVQQITDYLVMEVAVTADSQAAQLLQVLATTSRNSLKLIRDLVAIEFLSGTSAALQLERVEVGAVLREPLAQLQLGQGVLGFHFQYSLPPEPVYAQLDVNKFNQVLTNLVSNAFKFTPDGGQVTVQVEASSGCVRFHVHDDGVGIPAALQPHLFERFTPARRPGLRGEPTTGLGLSLCKTIVDWHRGTLTVVSAEGEGSTFTVEIPQVG</sequence>
<feature type="domain" description="PAS" evidence="5">
    <location>
        <begin position="42"/>
        <end position="99"/>
    </location>
</feature>
<dbReference type="InterPro" id="IPR004358">
    <property type="entry name" value="Sig_transdc_His_kin-like_C"/>
</dbReference>
<evidence type="ECO:0000259" key="5">
    <source>
        <dbReference type="PROSITE" id="PS50112"/>
    </source>
</evidence>
<dbReference type="Proteomes" id="UP000831113">
    <property type="component" value="Chromosome"/>
</dbReference>
<name>A0ABY4CT90_9BACT</name>
<dbReference type="InterPro" id="IPR000014">
    <property type="entry name" value="PAS"/>
</dbReference>
<dbReference type="CDD" id="cd00130">
    <property type="entry name" value="PAS"/>
    <property type="match status" value="1"/>
</dbReference>
<dbReference type="Gene3D" id="3.30.565.10">
    <property type="entry name" value="Histidine kinase-like ATPase, C-terminal domain"/>
    <property type="match status" value="1"/>
</dbReference>
<evidence type="ECO:0000313" key="7">
    <source>
        <dbReference type="Proteomes" id="UP000831113"/>
    </source>
</evidence>
<proteinExistence type="predicted"/>
<protein>
    <recommendedName>
        <fullName evidence="2">histidine kinase</fullName>
        <ecNumber evidence="2">2.7.13.3</ecNumber>
    </recommendedName>
</protein>
<dbReference type="Gene3D" id="3.30.450.20">
    <property type="entry name" value="PAS domain"/>
    <property type="match status" value="1"/>
</dbReference>